<sequence length="43" mass="4785">MIFSIGIILLVRWFHVGIGWGVVALSALASRRLSVEFNIGHTF</sequence>
<keyword evidence="1" id="KW-0472">Membrane</keyword>
<keyword evidence="1" id="KW-0812">Transmembrane</keyword>
<evidence type="ECO:0000313" key="3">
    <source>
        <dbReference type="Proteomes" id="UP000064920"/>
    </source>
</evidence>
<proteinExistence type="predicted"/>
<reference evidence="3" key="1">
    <citation type="submission" date="2015-05" db="EMBL/GenBank/DDBJ databases">
        <authorList>
            <person name="Oh H.-M."/>
            <person name="Yang J.-A."/>
            <person name="Cho J.-C."/>
            <person name="Kang I."/>
        </authorList>
    </citation>
    <scope>NUCLEOTIDE SEQUENCE [LARGE SCALE GENOMIC DNA]</scope>
    <source>
        <strain evidence="3">IMCC 12053</strain>
    </source>
</reference>
<feature type="transmembrane region" description="Helical" evidence="1">
    <location>
        <begin position="6"/>
        <end position="29"/>
    </location>
</feature>
<accession>A0A0P0A6E3</accession>
<protein>
    <submittedName>
        <fullName evidence="2">Uncharacterized protein</fullName>
    </submittedName>
</protein>
<dbReference type="AlphaFoldDB" id="A0A0P0A6E3"/>
<keyword evidence="1" id="KW-1133">Transmembrane helix</keyword>
<gene>
    <name evidence="2" type="ORF">IMCC12053_2281</name>
</gene>
<dbReference type="STRING" id="1397108.IMCC12053_2281"/>
<dbReference type="KEGG" id="cmar:IMCC12053_2281"/>
<evidence type="ECO:0000313" key="2">
    <source>
        <dbReference type="EMBL" id="ALI56228.1"/>
    </source>
</evidence>
<dbReference type="Proteomes" id="UP000064920">
    <property type="component" value="Chromosome"/>
</dbReference>
<keyword evidence="3" id="KW-1185">Reference proteome</keyword>
<dbReference type="EMBL" id="CP012023">
    <property type="protein sequence ID" value="ALI56228.1"/>
    <property type="molecule type" value="Genomic_DNA"/>
</dbReference>
<evidence type="ECO:0000256" key="1">
    <source>
        <dbReference type="SAM" id="Phobius"/>
    </source>
</evidence>
<organism evidence="2 3">
    <name type="scientific">Celeribacter marinus</name>
    <dbReference type="NCBI Taxonomy" id="1397108"/>
    <lineage>
        <taxon>Bacteria</taxon>
        <taxon>Pseudomonadati</taxon>
        <taxon>Pseudomonadota</taxon>
        <taxon>Alphaproteobacteria</taxon>
        <taxon>Rhodobacterales</taxon>
        <taxon>Roseobacteraceae</taxon>
        <taxon>Celeribacter</taxon>
    </lineage>
</organism>
<name>A0A0P0A6E3_9RHOB</name>